<evidence type="ECO:0000313" key="4">
    <source>
        <dbReference type="Proteomes" id="UP001383192"/>
    </source>
</evidence>
<gene>
    <name evidence="3" type="ORF">VNI00_012314</name>
</gene>
<proteinExistence type="predicted"/>
<protein>
    <submittedName>
        <fullName evidence="3">Uncharacterized protein</fullName>
    </submittedName>
</protein>
<dbReference type="AlphaFoldDB" id="A0AAW0C6Y4"/>
<keyword evidence="1" id="KW-0175">Coiled coil</keyword>
<sequence length="443" mass="49936">MSGYTRIFASPVSRDGFFHDGRSFYVEITNGNRTERVERTGHSHLYDLLTWSGPPPPLLTKKGTIAARQPLPHKDPNAQFYCGQLVHYGLKQFKTKEPAKKHLLAAFGNNRNGLKVPEHILKIESELEAEFRVANIAAEKAYNEEKRNRKLQEAKRQAEQRAKMEQMLAQVQEVDSDDDGTDSDASDVVKVSKKDIKDAIKSMPETELRKIIGKLVGVSEVEEALRSYVIKSQGSKKRGKGKQVQGSSKKRKVQSGKATTSLDTIALMGRFEVVAPLISEQWGSGFDNYLLRLCPSSTSKHLWGGFNFGIISGVIRSSSSSIIPNKSFNSGLKVNFQWRGREQDGETTFSDNNTGHIMFLGQGVIKGRLQWGGYKVEFSGRQDEDTLRRVIWHRYIRDWKREWRGYNANNYERECRSRWGSWAGEATPDPPADSDTSAGGEDE</sequence>
<feature type="region of interest" description="Disordered" evidence="2">
    <location>
        <begin position="232"/>
        <end position="256"/>
    </location>
</feature>
<dbReference type="EMBL" id="JAYKXP010000056">
    <property type="protein sequence ID" value="KAK7034672.1"/>
    <property type="molecule type" value="Genomic_DNA"/>
</dbReference>
<evidence type="ECO:0000256" key="2">
    <source>
        <dbReference type="SAM" id="MobiDB-lite"/>
    </source>
</evidence>
<reference evidence="3 4" key="1">
    <citation type="submission" date="2024-01" db="EMBL/GenBank/DDBJ databases">
        <title>A draft genome for a cacao thread blight-causing isolate of Paramarasmius palmivorus.</title>
        <authorList>
            <person name="Baruah I.K."/>
            <person name="Bukari Y."/>
            <person name="Amoako-Attah I."/>
            <person name="Meinhardt L.W."/>
            <person name="Bailey B.A."/>
            <person name="Cohen S.P."/>
        </authorList>
    </citation>
    <scope>NUCLEOTIDE SEQUENCE [LARGE SCALE GENOMIC DNA]</scope>
    <source>
        <strain evidence="3 4">GH-12</strain>
    </source>
</reference>
<evidence type="ECO:0000313" key="3">
    <source>
        <dbReference type="EMBL" id="KAK7034672.1"/>
    </source>
</evidence>
<organism evidence="3 4">
    <name type="scientific">Paramarasmius palmivorus</name>
    <dbReference type="NCBI Taxonomy" id="297713"/>
    <lineage>
        <taxon>Eukaryota</taxon>
        <taxon>Fungi</taxon>
        <taxon>Dikarya</taxon>
        <taxon>Basidiomycota</taxon>
        <taxon>Agaricomycotina</taxon>
        <taxon>Agaricomycetes</taxon>
        <taxon>Agaricomycetidae</taxon>
        <taxon>Agaricales</taxon>
        <taxon>Marasmiineae</taxon>
        <taxon>Marasmiaceae</taxon>
        <taxon>Paramarasmius</taxon>
    </lineage>
</organism>
<dbReference type="Proteomes" id="UP001383192">
    <property type="component" value="Unassembled WGS sequence"/>
</dbReference>
<accession>A0AAW0C6Y4</accession>
<keyword evidence="4" id="KW-1185">Reference proteome</keyword>
<evidence type="ECO:0000256" key="1">
    <source>
        <dbReference type="SAM" id="Coils"/>
    </source>
</evidence>
<comment type="caution">
    <text evidence="3">The sequence shown here is derived from an EMBL/GenBank/DDBJ whole genome shotgun (WGS) entry which is preliminary data.</text>
</comment>
<feature type="region of interest" description="Disordered" evidence="2">
    <location>
        <begin position="420"/>
        <end position="443"/>
    </location>
</feature>
<feature type="coiled-coil region" evidence="1">
    <location>
        <begin position="141"/>
        <end position="174"/>
    </location>
</feature>
<name>A0AAW0C6Y4_9AGAR</name>